<accession>A0A5E8C566</accession>
<comment type="catalytic activity">
    <reaction evidence="8">
        <text>L-seryl-[protein] + ATP = O-phospho-L-seryl-[protein] + ADP + H(+)</text>
        <dbReference type="Rhea" id="RHEA:17989"/>
        <dbReference type="Rhea" id="RHEA-COMP:9863"/>
        <dbReference type="Rhea" id="RHEA-COMP:11604"/>
        <dbReference type="ChEBI" id="CHEBI:15378"/>
        <dbReference type="ChEBI" id="CHEBI:29999"/>
        <dbReference type="ChEBI" id="CHEBI:30616"/>
        <dbReference type="ChEBI" id="CHEBI:83421"/>
        <dbReference type="ChEBI" id="CHEBI:456216"/>
        <dbReference type="EC" id="2.7.11.1"/>
    </reaction>
</comment>
<feature type="domain" description="Protein kinase" evidence="12">
    <location>
        <begin position="32"/>
        <end position="384"/>
    </location>
</feature>
<dbReference type="OrthoDB" id="248923at2759"/>
<dbReference type="SMART" id="SM00220">
    <property type="entry name" value="S_TKc"/>
    <property type="match status" value="1"/>
</dbReference>
<dbReference type="GeneID" id="43585067"/>
<dbReference type="InterPro" id="IPR052239">
    <property type="entry name" value="Ser/Thr-specific_kinases"/>
</dbReference>
<protein>
    <recommendedName>
        <fullName evidence="1">non-specific serine/threonine protein kinase</fullName>
        <ecNumber evidence="1">2.7.11.1</ecNumber>
    </recommendedName>
</protein>
<dbReference type="AlphaFoldDB" id="A0A5E8C566"/>
<dbReference type="PANTHER" id="PTHR45998:SF2">
    <property type="entry name" value="SERINE_THREONINE-PROTEIN KINASE 16"/>
    <property type="match status" value="1"/>
</dbReference>
<reference evidence="13 14" key="1">
    <citation type="submission" date="2019-09" db="EMBL/GenBank/DDBJ databases">
        <authorList>
            <person name="Brejova B."/>
        </authorList>
    </citation>
    <scope>NUCLEOTIDE SEQUENCE [LARGE SCALE GENOMIC DNA]</scope>
</reference>
<organism evidence="13 14">
    <name type="scientific">Magnusiomyces paraingens</name>
    <dbReference type="NCBI Taxonomy" id="2606893"/>
    <lineage>
        <taxon>Eukaryota</taxon>
        <taxon>Fungi</taxon>
        <taxon>Dikarya</taxon>
        <taxon>Ascomycota</taxon>
        <taxon>Saccharomycotina</taxon>
        <taxon>Dipodascomycetes</taxon>
        <taxon>Dipodascales</taxon>
        <taxon>Dipodascaceae</taxon>
        <taxon>Magnusiomyces</taxon>
    </lineage>
</organism>
<evidence type="ECO:0000256" key="6">
    <source>
        <dbReference type="ARBA" id="ARBA00022840"/>
    </source>
</evidence>
<dbReference type="GO" id="GO:0006624">
    <property type="term" value="P:vacuolar protein processing"/>
    <property type="evidence" value="ECO:0007669"/>
    <property type="project" value="TreeGrafter"/>
</dbReference>
<dbReference type="GO" id="GO:0004674">
    <property type="term" value="F:protein serine/threonine kinase activity"/>
    <property type="evidence" value="ECO:0007669"/>
    <property type="project" value="UniProtKB-KW"/>
</dbReference>
<dbReference type="PROSITE" id="PS00108">
    <property type="entry name" value="PROTEIN_KINASE_ST"/>
    <property type="match status" value="1"/>
</dbReference>
<evidence type="ECO:0000313" key="13">
    <source>
        <dbReference type="EMBL" id="VVT58532.1"/>
    </source>
</evidence>
<keyword evidence="6 9" id="KW-0067">ATP-binding</keyword>
<keyword evidence="2 10" id="KW-0723">Serine/threonine-protein kinase</keyword>
<sequence length="384" mass="42833">MALTYFADFWYSLESCLTCFQSPTLKINRRNFKIVKLLGEGGFSYVYLVQASSGELYAMKKIRCPFGQESVRNALREIEAYKLFDSPHIIKAIDSTVVQEPDGSKTVYIILPYFPRGNLQDIIDSNLVNGNHIPEPELLTLFLGVCQGVRAMHKHVMKNGGARVSGSRPNLETRPYDTNSSEQQLLEARSSFVLDDEISVMTGGDDEDDDINMDLEEDLNSTALGTVVPYAHRDIKPANVMLDAAGQPVLMDLGSTARARVSLPTRQSALQLQDLAAELCTLPYRAPELFYVTTDSTIDERVDVWSLGCTLFALMYQSSPFELQAAESGASLNMAISSGEFKFPNTPAYSEELKEVVRKCLTVDPKQRPYIDEIITRVENLIHS</sequence>
<dbReference type="InterPro" id="IPR000719">
    <property type="entry name" value="Prot_kinase_dom"/>
</dbReference>
<dbReference type="Gene3D" id="1.10.510.10">
    <property type="entry name" value="Transferase(Phosphotransferase) domain 1"/>
    <property type="match status" value="2"/>
</dbReference>
<evidence type="ECO:0000256" key="9">
    <source>
        <dbReference type="PROSITE-ProRule" id="PRU10141"/>
    </source>
</evidence>
<keyword evidence="5" id="KW-0418">Kinase</keyword>
<evidence type="ECO:0000256" key="8">
    <source>
        <dbReference type="ARBA" id="ARBA00048679"/>
    </source>
</evidence>
<evidence type="ECO:0000256" key="1">
    <source>
        <dbReference type="ARBA" id="ARBA00012513"/>
    </source>
</evidence>
<evidence type="ECO:0000256" key="4">
    <source>
        <dbReference type="ARBA" id="ARBA00022741"/>
    </source>
</evidence>
<keyword evidence="3" id="KW-0808">Transferase</keyword>
<dbReference type="GO" id="GO:0005524">
    <property type="term" value="F:ATP binding"/>
    <property type="evidence" value="ECO:0007669"/>
    <property type="project" value="UniProtKB-UniRule"/>
</dbReference>
<dbReference type="PROSITE" id="PS00107">
    <property type="entry name" value="PROTEIN_KINASE_ATP"/>
    <property type="match status" value="1"/>
</dbReference>
<keyword evidence="14" id="KW-1185">Reference proteome</keyword>
<feature type="region of interest" description="Disordered" evidence="11">
    <location>
        <begin position="160"/>
        <end position="180"/>
    </location>
</feature>
<evidence type="ECO:0000259" key="12">
    <source>
        <dbReference type="PROSITE" id="PS50011"/>
    </source>
</evidence>
<dbReference type="PANTHER" id="PTHR45998">
    <property type="entry name" value="SERINE/THREONINE-PROTEIN KINASE 16"/>
    <property type="match status" value="1"/>
</dbReference>
<dbReference type="GO" id="GO:0032889">
    <property type="term" value="P:regulation of vacuole fusion, non-autophagic"/>
    <property type="evidence" value="ECO:0007669"/>
    <property type="project" value="TreeGrafter"/>
</dbReference>
<dbReference type="InterPro" id="IPR017441">
    <property type="entry name" value="Protein_kinase_ATP_BS"/>
</dbReference>
<dbReference type="CDD" id="cd13986">
    <property type="entry name" value="STKc_16"/>
    <property type="match status" value="1"/>
</dbReference>
<dbReference type="Proteomes" id="UP000398389">
    <property type="component" value="Unassembled WGS sequence"/>
</dbReference>
<feature type="binding site" evidence="9">
    <location>
        <position position="60"/>
    </location>
    <ligand>
        <name>ATP</name>
        <dbReference type="ChEBI" id="CHEBI:30616"/>
    </ligand>
</feature>
<evidence type="ECO:0000256" key="2">
    <source>
        <dbReference type="ARBA" id="ARBA00022527"/>
    </source>
</evidence>
<dbReference type="EMBL" id="CABVLU010000005">
    <property type="protein sequence ID" value="VVT58532.1"/>
    <property type="molecule type" value="Genomic_DNA"/>
</dbReference>
<dbReference type="SUPFAM" id="SSF56112">
    <property type="entry name" value="Protein kinase-like (PK-like)"/>
    <property type="match status" value="1"/>
</dbReference>
<gene>
    <name evidence="13" type="ORF">SAPINGB_P006256</name>
</gene>
<evidence type="ECO:0000313" key="14">
    <source>
        <dbReference type="Proteomes" id="UP000398389"/>
    </source>
</evidence>
<comment type="similarity">
    <text evidence="10">Belongs to the protein kinase superfamily.</text>
</comment>
<dbReference type="GO" id="GO:0005773">
    <property type="term" value="C:vacuole"/>
    <property type="evidence" value="ECO:0007669"/>
    <property type="project" value="GOC"/>
</dbReference>
<keyword evidence="4 9" id="KW-0547">Nucleotide-binding</keyword>
<proteinExistence type="inferred from homology"/>
<name>A0A5E8C566_9ASCO</name>
<dbReference type="Pfam" id="PF00069">
    <property type="entry name" value="Pkinase"/>
    <property type="match status" value="2"/>
</dbReference>
<dbReference type="PROSITE" id="PS50011">
    <property type="entry name" value="PROTEIN_KINASE_DOM"/>
    <property type="match status" value="1"/>
</dbReference>
<dbReference type="RefSeq" id="XP_031856858.1">
    <property type="nucleotide sequence ID" value="XM_032000967.1"/>
</dbReference>
<dbReference type="InterPro" id="IPR011009">
    <property type="entry name" value="Kinase-like_dom_sf"/>
</dbReference>
<evidence type="ECO:0000256" key="3">
    <source>
        <dbReference type="ARBA" id="ARBA00022679"/>
    </source>
</evidence>
<evidence type="ECO:0000256" key="5">
    <source>
        <dbReference type="ARBA" id="ARBA00022777"/>
    </source>
</evidence>
<dbReference type="GO" id="GO:0005794">
    <property type="term" value="C:Golgi apparatus"/>
    <property type="evidence" value="ECO:0007669"/>
    <property type="project" value="TreeGrafter"/>
</dbReference>
<dbReference type="InterPro" id="IPR008271">
    <property type="entry name" value="Ser/Thr_kinase_AS"/>
</dbReference>
<evidence type="ECO:0000256" key="10">
    <source>
        <dbReference type="RuleBase" id="RU000304"/>
    </source>
</evidence>
<evidence type="ECO:0000256" key="11">
    <source>
        <dbReference type="SAM" id="MobiDB-lite"/>
    </source>
</evidence>
<comment type="catalytic activity">
    <reaction evidence="7">
        <text>L-threonyl-[protein] + ATP = O-phospho-L-threonyl-[protein] + ADP + H(+)</text>
        <dbReference type="Rhea" id="RHEA:46608"/>
        <dbReference type="Rhea" id="RHEA-COMP:11060"/>
        <dbReference type="Rhea" id="RHEA-COMP:11605"/>
        <dbReference type="ChEBI" id="CHEBI:15378"/>
        <dbReference type="ChEBI" id="CHEBI:30013"/>
        <dbReference type="ChEBI" id="CHEBI:30616"/>
        <dbReference type="ChEBI" id="CHEBI:61977"/>
        <dbReference type="ChEBI" id="CHEBI:456216"/>
        <dbReference type="EC" id="2.7.11.1"/>
    </reaction>
</comment>
<evidence type="ECO:0000256" key="7">
    <source>
        <dbReference type="ARBA" id="ARBA00047899"/>
    </source>
</evidence>
<dbReference type="EC" id="2.7.11.1" evidence="1"/>